<evidence type="ECO:0000256" key="7">
    <source>
        <dbReference type="ARBA" id="ARBA00031961"/>
    </source>
</evidence>
<protein>
    <recommendedName>
        <fullName evidence="3">Mediator of RNA polymerase II transcription subunit 23</fullName>
    </recommendedName>
    <alternativeName>
        <fullName evidence="7">Mediator complex subunit 23</fullName>
    </alternativeName>
</protein>
<evidence type="ECO:0000256" key="5">
    <source>
        <dbReference type="ARBA" id="ARBA00023163"/>
    </source>
</evidence>
<dbReference type="InterPro" id="IPR021629">
    <property type="entry name" value="Mediator_Med23"/>
</dbReference>
<dbReference type="GO" id="GO:0006357">
    <property type="term" value="P:regulation of transcription by RNA polymerase II"/>
    <property type="evidence" value="ECO:0007669"/>
    <property type="project" value="TreeGrafter"/>
</dbReference>
<dbReference type="GO" id="GO:0005667">
    <property type="term" value="C:transcription regulator complex"/>
    <property type="evidence" value="ECO:0007669"/>
    <property type="project" value="TreeGrafter"/>
</dbReference>
<dbReference type="GO" id="GO:0010628">
    <property type="term" value="P:positive regulation of gene expression"/>
    <property type="evidence" value="ECO:0007669"/>
    <property type="project" value="TreeGrafter"/>
</dbReference>
<dbReference type="Proteomes" id="UP000242188">
    <property type="component" value="Unassembled WGS sequence"/>
</dbReference>
<comment type="caution">
    <text evidence="8">The sequence shown here is derived from an EMBL/GenBank/DDBJ whole genome shotgun (WGS) entry which is preliminary data.</text>
</comment>
<dbReference type="Pfam" id="PF11573">
    <property type="entry name" value="Med23"/>
    <property type="match status" value="1"/>
</dbReference>
<gene>
    <name evidence="8" type="ORF">KP79_PYT08926</name>
</gene>
<dbReference type="PANTHER" id="PTHR12691:SF10">
    <property type="entry name" value="MEDIATOR OF RNA POLYMERASE II TRANSCRIPTION SUBUNIT 23"/>
    <property type="match status" value="1"/>
</dbReference>
<comment type="subcellular location">
    <subcellularLocation>
        <location evidence="1">Nucleus</location>
    </subcellularLocation>
</comment>
<evidence type="ECO:0000256" key="3">
    <source>
        <dbReference type="ARBA" id="ARBA00019696"/>
    </source>
</evidence>
<proteinExistence type="inferred from homology"/>
<evidence type="ECO:0000313" key="9">
    <source>
        <dbReference type="Proteomes" id="UP000242188"/>
    </source>
</evidence>
<keyword evidence="4" id="KW-0805">Transcription regulation</keyword>
<organism evidence="8 9">
    <name type="scientific">Mizuhopecten yessoensis</name>
    <name type="common">Japanese scallop</name>
    <name type="synonym">Patinopecten yessoensis</name>
    <dbReference type="NCBI Taxonomy" id="6573"/>
    <lineage>
        <taxon>Eukaryota</taxon>
        <taxon>Metazoa</taxon>
        <taxon>Spiralia</taxon>
        <taxon>Lophotrochozoa</taxon>
        <taxon>Mollusca</taxon>
        <taxon>Bivalvia</taxon>
        <taxon>Autobranchia</taxon>
        <taxon>Pteriomorphia</taxon>
        <taxon>Pectinida</taxon>
        <taxon>Pectinoidea</taxon>
        <taxon>Pectinidae</taxon>
        <taxon>Mizuhopecten</taxon>
    </lineage>
</organism>
<evidence type="ECO:0000313" key="8">
    <source>
        <dbReference type="EMBL" id="OWF38961.1"/>
    </source>
</evidence>
<accession>A0A210PR45</accession>
<dbReference type="EMBL" id="NEDP02005550">
    <property type="protein sequence ID" value="OWF38961.1"/>
    <property type="molecule type" value="Genomic_DNA"/>
</dbReference>
<evidence type="ECO:0000256" key="2">
    <source>
        <dbReference type="ARBA" id="ARBA00010222"/>
    </source>
</evidence>
<dbReference type="OrthoDB" id="9982951at2759"/>
<keyword evidence="9" id="KW-1185">Reference proteome</keyword>
<comment type="similarity">
    <text evidence="2">Belongs to the Mediator complex subunit 23 family.</text>
</comment>
<keyword evidence="5" id="KW-0804">Transcription</keyword>
<evidence type="ECO:0000256" key="6">
    <source>
        <dbReference type="ARBA" id="ARBA00023242"/>
    </source>
</evidence>
<dbReference type="PANTHER" id="PTHR12691">
    <property type="entry name" value="MEDIATOR OF RNA POLYMERASE II TRANSCRIPTION SUBUNIT 23"/>
    <property type="match status" value="1"/>
</dbReference>
<evidence type="ECO:0000256" key="4">
    <source>
        <dbReference type="ARBA" id="ARBA00023015"/>
    </source>
</evidence>
<evidence type="ECO:0000256" key="1">
    <source>
        <dbReference type="ARBA" id="ARBA00004123"/>
    </source>
</evidence>
<reference evidence="8 9" key="1">
    <citation type="journal article" date="2017" name="Nat. Ecol. Evol.">
        <title>Scallop genome provides insights into evolution of bilaterian karyotype and development.</title>
        <authorList>
            <person name="Wang S."/>
            <person name="Zhang J."/>
            <person name="Jiao W."/>
            <person name="Li J."/>
            <person name="Xun X."/>
            <person name="Sun Y."/>
            <person name="Guo X."/>
            <person name="Huan P."/>
            <person name="Dong B."/>
            <person name="Zhang L."/>
            <person name="Hu X."/>
            <person name="Sun X."/>
            <person name="Wang J."/>
            <person name="Zhao C."/>
            <person name="Wang Y."/>
            <person name="Wang D."/>
            <person name="Huang X."/>
            <person name="Wang R."/>
            <person name="Lv J."/>
            <person name="Li Y."/>
            <person name="Zhang Z."/>
            <person name="Liu B."/>
            <person name="Lu W."/>
            <person name="Hui Y."/>
            <person name="Liang J."/>
            <person name="Zhou Z."/>
            <person name="Hou R."/>
            <person name="Li X."/>
            <person name="Liu Y."/>
            <person name="Li H."/>
            <person name="Ning X."/>
            <person name="Lin Y."/>
            <person name="Zhao L."/>
            <person name="Xing Q."/>
            <person name="Dou J."/>
            <person name="Li Y."/>
            <person name="Mao J."/>
            <person name="Guo H."/>
            <person name="Dou H."/>
            <person name="Li T."/>
            <person name="Mu C."/>
            <person name="Jiang W."/>
            <person name="Fu Q."/>
            <person name="Fu X."/>
            <person name="Miao Y."/>
            <person name="Liu J."/>
            <person name="Yu Q."/>
            <person name="Li R."/>
            <person name="Liao H."/>
            <person name="Li X."/>
            <person name="Kong Y."/>
            <person name="Jiang Z."/>
            <person name="Chourrout D."/>
            <person name="Li R."/>
            <person name="Bao Z."/>
        </authorList>
    </citation>
    <scope>NUCLEOTIDE SEQUENCE [LARGE SCALE GENOMIC DNA]</scope>
    <source>
        <strain evidence="8 9">PY_sf001</strain>
    </source>
</reference>
<dbReference type="STRING" id="6573.A0A210PR45"/>
<dbReference type="GO" id="GO:0016592">
    <property type="term" value="C:mediator complex"/>
    <property type="evidence" value="ECO:0007669"/>
    <property type="project" value="TreeGrafter"/>
</dbReference>
<keyword evidence="6" id="KW-0539">Nucleus</keyword>
<sequence>MSQKTVEDSVYDVVGEILKGEAIEEAFCSVILHTKESETWKKDFCTGKLKNLLITTPQDSLDLALRTYVGIMYDQNNASRVNLMASLLESMVENSVIPARPVCEALLSQDRLHYEVPHMWTKTFQLLKKIIGGVEYKGCRDLLRSIMEKIQMIPEVGNISLTPQIDVVVSVVSHILDRNVCLLPAYLAVNEITKVCPEDKVWPHWKLGKVLSDFVNSFRPAAQMVTVSGRAHLLPIVGHSLSTGNVWRLNSTSLRFPLNGPLPYDKTLSEAQTGLLRYVLEQPYSRDMVGSMLGLNKQVKQRCEVLEEQLVDLVVMAMERSENDDVANDECLSQLLWQHLSSQVIYFVLFQFAGFPHMVMSLYDKLKGRNLNKGRDHLMWVLLQFISGSIQKNPLTDFLPVMKLYDLLYSDTSIIAMPDTNKASSTHALSSTCIWIHLNKKAQTDKVQLPRPMPNALQDHLEYLKQCVNNKNMSLNDYKIALLCNAYSTNNEYFNLPMGKLVESIYGDSKHTTLLPGNIVASSPTQPLPMSLLDSLTVHAKMSLIHSIVHRVIRQAKTKSPIAPAPALVETYSRLLVYMEIESLGIKGFISQLLPTVFTSHAWGILHTLLEMFSYRLHHTQPHYRVQLLGHLHTLYSFQQTNQNQLQLCVESTALRLITGLGSAEVQPQLSRLLNEPNRPGFLSGDSEELNRALVLTLARSMHITGVETFSSNWFREILTQIMQSTPHSWTPNTLACFPPSLAEFYQQNPVAREDKAQLKHRVDTEYKKWKSMANESDIIAHFSMQGTPPLFLCIIWKNMLDESRVPPIAYKVLDRLGPRALSSHLRTFADFMVYELNLSGISGQNVNKFIETLSDMVWKYNIVTIDRLVLCVALRNFDENEARLCYLIIHMLLLKPAEFKTRIHDFVRENSPEHWLQSDWHDKHMAFHRKHPEKFYYEGIQDLNSPIQHQYLPVYFGNVCLRFIPVLDILIHRIIEQPTLQNLLEKILENLGILYKFHDHPITYLYNTLHYYQRNLINRPPLKRKLVQSIMNAHKDIRPNNWFLSEDYQRFIQEDNLEWNPDLDYYVRLIGRLVDTINNKTPSPFPNCDWRFNEFPSPAAHALYVTCVELMSLPVHGNIVGRALLDVVLKNCTQLMRSQIVSWMNAVGLVLTALPDTYWSSLNSKVEEVVRSIQPSVQPFQLFNFSGSQSVFAEQHCSYVLALTHAIWHHAGIGQLSQLPQFLRETLRPVIVNEQQFLYLCHLVGPFLQRLHSERTRCLMELVVELYEILVVVDKNCEHLHYIDPITDFLYHIKYMFVGDGVKNEVEKLIRNFRQPLQVRLRFISHINIEEAMTPLAQPMSA</sequence>
<name>A0A210PR45_MIZYE</name>